<accession>A0ABW3MCA9</accession>
<gene>
    <name evidence="1" type="ORF">ACFQ1S_23600</name>
</gene>
<reference evidence="2" key="1">
    <citation type="journal article" date="2019" name="Int. J. Syst. Evol. Microbiol.">
        <title>The Global Catalogue of Microorganisms (GCM) 10K type strain sequencing project: providing services to taxonomists for standard genome sequencing and annotation.</title>
        <authorList>
            <consortium name="The Broad Institute Genomics Platform"/>
            <consortium name="The Broad Institute Genome Sequencing Center for Infectious Disease"/>
            <person name="Wu L."/>
            <person name="Ma J."/>
        </authorList>
    </citation>
    <scope>NUCLEOTIDE SEQUENCE [LARGE SCALE GENOMIC DNA]</scope>
    <source>
        <strain evidence="2">JCM 31486</strain>
    </source>
</reference>
<evidence type="ECO:0000313" key="1">
    <source>
        <dbReference type="EMBL" id="MFD1048308.1"/>
    </source>
</evidence>
<dbReference type="Proteomes" id="UP001597045">
    <property type="component" value="Unassembled WGS sequence"/>
</dbReference>
<protein>
    <recommendedName>
        <fullName evidence="3">Lipoprotein</fullName>
    </recommendedName>
</protein>
<evidence type="ECO:0008006" key="3">
    <source>
        <dbReference type="Google" id="ProtNLM"/>
    </source>
</evidence>
<dbReference type="EMBL" id="JBHTIS010001517">
    <property type="protein sequence ID" value="MFD1048308.1"/>
    <property type="molecule type" value="Genomic_DNA"/>
</dbReference>
<organism evidence="1 2">
    <name type="scientific">Kibdelosporangium lantanae</name>
    <dbReference type="NCBI Taxonomy" id="1497396"/>
    <lineage>
        <taxon>Bacteria</taxon>
        <taxon>Bacillati</taxon>
        <taxon>Actinomycetota</taxon>
        <taxon>Actinomycetes</taxon>
        <taxon>Pseudonocardiales</taxon>
        <taxon>Pseudonocardiaceae</taxon>
        <taxon>Kibdelosporangium</taxon>
    </lineage>
</organism>
<comment type="caution">
    <text evidence="1">The sequence shown here is derived from an EMBL/GenBank/DDBJ whole genome shotgun (WGS) entry which is preliminary data.</text>
</comment>
<sequence>MSIAVGALALTGGCGSTKEGPRVPAGGGVTTAVSATSSSTPKPADLFAAAVTKVNGQNVKFTIAGDKKGESMTGSFDSASGGTKVTGDIDGTKVDVIGLGNDIYIGGLLGPDKWVHAQASKFKDNAISFLTIADPLYGQKFLSAATGVKQDQSGTYSGTVDLTKVTATGQAKRLADNFAKKAGAAATALPFTATLDGSAALSTVKITFPKADLTGHDLTYDLKITEAGGGAVPVAAPAKNKVTEAPADLYKGP</sequence>
<proteinExistence type="predicted"/>
<keyword evidence="2" id="KW-1185">Reference proteome</keyword>
<evidence type="ECO:0000313" key="2">
    <source>
        <dbReference type="Proteomes" id="UP001597045"/>
    </source>
</evidence>
<name>A0ABW3MCA9_9PSEU</name>